<evidence type="ECO:0000313" key="4">
    <source>
        <dbReference type="Proteomes" id="UP000184184"/>
    </source>
</evidence>
<dbReference type="Proteomes" id="UP000184184">
    <property type="component" value="Unassembled WGS sequence"/>
</dbReference>
<feature type="compositionally biased region" description="Acidic residues" evidence="1">
    <location>
        <begin position="28"/>
        <end position="45"/>
    </location>
</feature>
<gene>
    <name evidence="3" type="ORF">SAMN05216179_2617</name>
</gene>
<feature type="region of interest" description="Disordered" evidence="1">
    <location>
        <begin position="28"/>
        <end position="65"/>
    </location>
</feature>
<feature type="signal peptide" evidence="2">
    <location>
        <begin position="1"/>
        <end position="20"/>
    </location>
</feature>
<keyword evidence="4" id="KW-1185">Reference proteome</keyword>
<dbReference type="AlphaFoldDB" id="A0A1M7PZ10"/>
<feature type="compositionally biased region" description="Acidic residues" evidence="1">
    <location>
        <begin position="206"/>
        <end position="215"/>
    </location>
</feature>
<evidence type="ECO:0000256" key="1">
    <source>
        <dbReference type="SAM" id="MobiDB-lite"/>
    </source>
</evidence>
<feature type="chain" id="PRO_5038814036" evidence="2">
    <location>
        <begin position="21"/>
        <end position="285"/>
    </location>
</feature>
<evidence type="ECO:0000256" key="2">
    <source>
        <dbReference type="SAM" id="SignalP"/>
    </source>
</evidence>
<dbReference type="EMBL" id="FRCZ01000005">
    <property type="protein sequence ID" value="SHN22950.1"/>
    <property type="molecule type" value="Genomic_DNA"/>
</dbReference>
<name>A0A1M7PZ10_9BACI</name>
<evidence type="ECO:0000313" key="3">
    <source>
        <dbReference type="EMBL" id="SHN22950.1"/>
    </source>
</evidence>
<keyword evidence="2" id="KW-0732">Signal</keyword>
<dbReference type="RefSeq" id="WP_073202290.1">
    <property type="nucleotide sequence ID" value="NZ_FRCZ01000005.1"/>
</dbReference>
<accession>A0A1M7PZ10</accession>
<feature type="compositionally biased region" description="Polar residues" evidence="1">
    <location>
        <begin position="194"/>
        <end position="205"/>
    </location>
</feature>
<reference evidence="3 4" key="1">
    <citation type="submission" date="2016-11" db="EMBL/GenBank/DDBJ databases">
        <authorList>
            <person name="Jaros S."/>
            <person name="Januszkiewicz K."/>
            <person name="Wedrychowicz H."/>
        </authorList>
    </citation>
    <scope>NUCLEOTIDE SEQUENCE [LARGE SCALE GENOMIC DNA]</scope>
    <source>
        <strain evidence="3 4">CGMCC 1.10681</strain>
    </source>
</reference>
<sequence length="285" mass="32608">MKKKILLVIIFMLFSLFLMACSNNEAEEKDVEEVDNDQEEQTEDVESVKDESNEDEEQTPSLSETKAIEILNDYRDTFMEAIENTDNEGAIAGYETKADLKAELTTIMSDVLAESFVTHYFEEDNGKIYVVAMDAPVWFDEEQEYSFEQINDTEYEIVQKQSDELVGNVRMTYVITLEEDDWIVSEVRSEQISDDTNNNEQQQPASEEDSGDDGELTDAKAEDIVRKHLNIDQNSEINVVMDHNNEEGDYVVQVYELVSNGETSHTATLGWYIVDKDDGSVEEMM</sequence>
<organism evidence="3 4">
    <name type="scientific">Gracilibacillus kekensis</name>
    <dbReference type="NCBI Taxonomy" id="1027249"/>
    <lineage>
        <taxon>Bacteria</taxon>
        <taxon>Bacillati</taxon>
        <taxon>Bacillota</taxon>
        <taxon>Bacilli</taxon>
        <taxon>Bacillales</taxon>
        <taxon>Bacillaceae</taxon>
        <taxon>Gracilibacillus</taxon>
    </lineage>
</organism>
<protein>
    <submittedName>
        <fullName evidence="3">Uncharacterized protein</fullName>
    </submittedName>
</protein>
<feature type="region of interest" description="Disordered" evidence="1">
    <location>
        <begin position="189"/>
        <end position="215"/>
    </location>
</feature>
<dbReference type="PROSITE" id="PS51257">
    <property type="entry name" value="PROKAR_LIPOPROTEIN"/>
    <property type="match status" value="1"/>
</dbReference>
<proteinExistence type="predicted"/>
<dbReference type="STRING" id="1027249.SAMN05216179_2617"/>